<evidence type="ECO:0000256" key="3">
    <source>
        <dbReference type="ARBA" id="ARBA00022505"/>
    </source>
</evidence>
<dbReference type="CDD" id="cd06261">
    <property type="entry name" value="TM_PBP2"/>
    <property type="match status" value="1"/>
</dbReference>
<keyword evidence="3" id="KW-0500">Molybdenum</keyword>
<comment type="subcellular location">
    <subcellularLocation>
        <location evidence="8">Cell membrane</location>
        <topology evidence="8">Multi-pass membrane protein</topology>
    </subcellularLocation>
    <subcellularLocation>
        <location evidence="1">Membrane</location>
        <topology evidence="1">Multi-pass membrane protein</topology>
    </subcellularLocation>
</comment>
<dbReference type="GO" id="GO:0015098">
    <property type="term" value="F:molybdate ion transmembrane transporter activity"/>
    <property type="evidence" value="ECO:0007669"/>
    <property type="project" value="InterPro"/>
</dbReference>
<dbReference type="Gene3D" id="1.10.3720.10">
    <property type="entry name" value="MetI-like"/>
    <property type="match status" value="1"/>
</dbReference>
<keyword evidence="5 8" id="KW-1133">Transmembrane helix</keyword>
<keyword evidence="11" id="KW-1185">Reference proteome</keyword>
<dbReference type="Pfam" id="PF00528">
    <property type="entry name" value="BPD_transp_1"/>
    <property type="match status" value="1"/>
</dbReference>
<dbReference type="InterPro" id="IPR006469">
    <property type="entry name" value="NifC_ABC_porter"/>
</dbReference>
<dbReference type="PANTHER" id="PTHR30406">
    <property type="entry name" value="SULFATE TRANSPORT SYSTEM PERMEASE PROTEIN"/>
    <property type="match status" value="1"/>
</dbReference>
<dbReference type="RefSeq" id="WP_338094210.1">
    <property type="nucleotide sequence ID" value="NZ_JAWDKA010000005.1"/>
</dbReference>
<gene>
    <name evidence="10" type="ORF">McpAg1_10150</name>
</gene>
<dbReference type="PANTHER" id="PTHR30406:SF8">
    <property type="entry name" value="SULFATE TRANSPORT SYSTEM PERMEASE PROTEIN CYST"/>
    <property type="match status" value="1"/>
</dbReference>
<dbReference type="SUPFAM" id="SSF161098">
    <property type="entry name" value="MetI-like"/>
    <property type="match status" value="1"/>
</dbReference>
<comment type="caution">
    <text evidence="10">The sequence shown here is derived from an EMBL/GenBank/DDBJ whole genome shotgun (WGS) entry which is preliminary data.</text>
</comment>
<organism evidence="10 11">
    <name type="scientific">Methanorbis furvi</name>
    <dbReference type="NCBI Taxonomy" id="3028299"/>
    <lineage>
        <taxon>Archaea</taxon>
        <taxon>Methanobacteriati</taxon>
        <taxon>Methanobacteriota</taxon>
        <taxon>Stenosarchaea group</taxon>
        <taxon>Methanomicrobia</taxon>
        <taxon>Methanomicrobiales</taxon>
        <taxon>Methanocorpusculaceae</taxon>
        <taxon>Methanorbis</taxon>
    </lineage>
</organism>
<dbReference type="PROSITE" id="PS50928">
    <property type="entry name" value="ABC_TM1"/>
    <property type="match status" value="1"/>
</dbReference>
<keyword evidence="4 8" id="KW-0812">Transmembrane</keyword>
<feature type="transmembrane region" description="Helical" evidence="8">
    <location>
        <begin position="241"/>
        <end position="262"/>
    </location>
</feature>
<accession>A0AAE4MCP0</accession>
<feature type="transmembrane region" description="Helical" evidence="8">
    <location>
        <begin position="185"/>
        <end position="206"/>
    </location>
</feature>
<dbReference type="NCBIfam" id="TIGR02141">
    <property type="entry name" value="modB_ABC"/>
    <property type="match status" value="1"/>
</dbReference>
<keyword evidence="6" id="KW-0764">Sulfate transport</keyword>
<feature type="transmembrane region" description="Helical" evidence="8">
    <location>
        <begin position="59"/>
        <end position="86"/>
    </location>
</feature>
<evidence type="ECO:0000256" key="5">
    <source>
        <dbReference type="ARBA" id="ARBA00022989"/>
    </source>
</evidence>
<evidence type="ECO:0000256" key="2">
    <source>
        <dbReference type="ARBA" id="ARBA00022448"/>
    </source>
</evidence>
<protein>
    <recommendedName>
        <fullName evidence="9">ABC transmembrane type-1 domain-containing protein</fullName>
    </recommendedName>
</protein>
<evidence type="ECO:0000256" key="8">
    <source>
        <dbReference type="RuleBase" id="RU363032"/>
    </source>
</evidence>
<feature type="transmembrane region" description="Helical" evidence="8">
    <location>
        <begin position="20"/>
        <end position="39"/>
    </location>
</feature>
<dbReference type="EMBL" id="JAWDKA010000005">
    <property type="protein sequence ID" value="MDV0441804.1"/>
    <property type="molecule type" value="Genomic_DNA"/>
</dbReference>
<dbReference type="NCBIfam" id="TIGR01581">
    <property type="entry name" value="Mo_ABC_porter"/>
    <property type="match status" value="1"/>
</dbReference>
<evidence type="ECO:0000313" key="11">
    <source>
        <dbReference type="Proteomes" id="UP001273136"/>
    </source>
</evidence>
<evidence type="ECO:0000259" key="9">
    <source>
        <dbReference type="PROSITE" id="PS50928"/>
    </source>
</evidence>
<proteinExistence type="inferred from homology"/>
<keyword evidence="2 8" id="KW-0813">Transport</keyword>
<evidence type="ECO:0000256" key="4">
    <source>
        <dbReference type="ARBA" id="ARBA00022692"/>
    </source>
</evidence>
<evidence type="ECO:0000256" key="6">
    <source>
        <dbReference type="ARBA" id="ARBA00023032"/>
    </source>
</evidence>
<dbReference type="AlphaFoldDB" id="A0AAE4MCP0"/>
<sequence>MSQARTKHHHASRIGTKAIVAGLIFLFLIFITIPLVSLFTRVSPEDFITALSSPLARDALSLSLITATFSTIVVVILGTPLAYVNARYSYPGRDIVDTLTDLPIVLPPTVAGLALLMAFGRNGLLGQYLNVFGIQIAFTTLAVVIAQIFVASPFFIRQARSSFEAVDPNYEAASRTLGATPIQTFFKVTLPLAASSLLSGIIMTFARALGEFGATLMFAGNFQGKTQTMPLAIYSELQSDMAVSIALAILLVVFSFAIILAVKYIGRKENAYA</sequence>
<feature type="transmembrane region" description="Helical" evidence="8">
    <location>
        <begin position="98"/>
        <end position="120"/>
    </location>
</feature>
<feature type="domain" description="ABC transmembrane type-1" evidence="9">
    <location>
        <begin position="60"/>
        <end position="262"/>
    </location>
</feature>
<feature type="transmembrane region" description="Helical" evidence="8">
    <location>
        <begin position="132"/>
        <end position="156"/>
    </location>
</feature>
<evidence type="ECO:0000313" key="10">
    <source>
        <dbReference type="EMBL" id="MDV0441804.1"/>
    </source>
</evidence>
<name>A0AAE4MCP0_9EURY</name>
<comment type="similarity">
    <text evidence="8">Belongs to the binding-protein-dependent transport system permease family.</text>
</comment>
<evidence type="ECO:0000256" key="7">
    <source>
        <dbReference type="ARBA" id="ARBA00023136"/>
    </source>
</evidence>
<dbReference type="InterPro" id="IPR005667">
    <property type="entry name" value="Sulph_transpt2"/>
</dbReference>
<dbReference type="InterPro" id="IPR000515">
    <property type="entry name" value="MetI-like"/>
</dbReference>
<evidence type="ECO:0000256" key="1">
    <source>
        <dbReference type="ARBA" id="ARBA00004141"/>
    </source>
</evidence>
<dbReference type="InterPro" id="IPR035906">
    <property type="entry name" value="MetI-like_sf"/>
</dbReference>
<dbReference type="Proteomes" id="UP001273136">
    <property type="component" value="Unassembled WGS sequence"/>
</dbReference>
<dbReference type="GO" id="GO:0015419">
    <property type="term" value="F:ABC-type sulfate transporter activity"/>
    <property type="evidence" value="ECO:0007669"/>
    <property type="project" value="InterPro"/>
</dbReference>
<keyword evidence="7 8" id="KW-0472">Membrane</keyword>
<dbReference type="InterPro" id="IPR011867">
    <property type="entry name" value="ModB_ABC"/>
</dbReference>
<reference evidence="10" key="1">
    <citation type="submission" date="2023-06" db="EMBL/GenBank/DDBJ databases">
        <title>Genome sequence of Methancorpusculaceae sp. Ag1.</title>
        <authorList>
            <person name="Protasov E."/>
            <person name="Platt K."/>
            <person name="Poehlein A."/>
            <person name="Daniel R."/>
            <person name="Brune A."/>
        </authorList>
    </citation>
    <scope>NUCLEOTIDE SEQUENCE</scope>
    <source>
        <strain evidence="10">Ag1</strain>
    </source>
</reference>
<dbReference type="GO" id="GO:0005886">
    <property type="term" value="C:plasma membrane"/>
    <property type="evidence" value="ECO:0007669"/>
    <property type="project" value="UniProtKB-SubCell"/>
</dbReference>